<evidence type="ECO:0000313" key="1">
    <source>
        <dbReference type="EMBL" id="KAG5183765.1"/>
    </source>
</evidence>
<dbReference type="Proteomes" id="UP000664859">
    <property type="component" value="Unassembled WGS sequence"/>
</dbReference>
<keyword evidence="2" id="KW-1185">Reference proteome</keyword>
<organism evidence="1 2">
    <name type="scientific">Tribonema minus</name>
    <dbReference type="NCBI Taxonomy" id="303371"/>
    <lineage>
        <taxon>Eukaryota</taxon>
        <taxon>Sar</taxon>
        <taxon>Stramenopiles</taxon>
        <taxon>Ochrophyta</taxon>
        <taxon>PX clade</taxon>
        <taxon>Xanthophyceae</taxon>
        <taxon>Tribonematales</taxon>
        <taxon>Tribonemataceae</taxon>
        <taxon>Tribonema</taxon>
    </lineage>
</organism>
<reference evidence="1" key="1">
    <citation type="submission" date="2021-02" db="EMBL/GenBank/DDBJ databases">
        <title>First Annotated Genome of the Yellow-green Alga Tribonema minus.</title>
        <authorList>
            <person name="Mahan K.M."/>
        </authorList>
    </citation>
    <scope>NUCLEOTIDE SEQUENCE</scope>
    <source>
        <strain evidence="1">UTEX B ZZ1240</strain>
    </source>
</reference>
<name>A0A835YYJ1_9STRA</name>
<gene>
    <name evidence="1" type="ORF">JKP88DRAFT_220207</name>
</gene>
<evidence type="ECO:0000313" key="2">
    <source>
        <dbReference type="Proteomes" id="UP000664859"/>
    </source>
</evidence>
<protein>
    <submittedName>
        <fullName evidence="1">Uncharacterized protein</fullName>
    </submittedName>
</protein>
<proteinExistence type="predicted"/>
<sequence length="70" mass="8238">MVKQDKRGAWHVRFIDFDWAGLEGIARYPKSLFDAPRQGWHEEARAGRLMCQQHDTFLLEKLGKVGLLRR</sequence>
<dbReference type="OrthoDB" id="3250441at2759"/>
<accession>A0A835YYJ1</accession>
<dbReference type="EMBL" id="JAFCMP010000190">
    <property type="protein sequence ID" value="KAG5183765.1"/>
    <property type="molecule type" value="Genomic_DNA"/>
</dbReference>
<dbReference type="AlphaFoldDB" id="A0A835YYJ1"/>
<comment type="caution">
    <text evidence="1">The sequence shown here is derived from an EMBL/GenBank/DDBJ whole genome shotgun (WGS) entry which is preliminary data.</text>
</comment>